<protein>
    <recommendedName>
        <fullName evidence="2">DEPDC5 C-terminal domain-containing protein</fullName>
    </recommendedName>
</protein>
<sequence length="303" mass="35477">MYKRMRLETDVAGKSDRVEWGHARYQTVFRPDQAYELVVEWLTSSGSIVFEMLCGWHRKAQSCGIQMIPIPHDPLALPYSNKSDPLRGPIFIPLNVKCLEEKDRLFKVQRFGFISCQVEPPNKANCSREHQYIHATGTVFVLVSSAAPKVKNRINSSMRHSTGRYSVHADVVPSPHEAYITRHVSGKNKDDYDNSRKLDLCVAEVYFIVKLFLAVYAMCESILTYYCITFRWAFFGLGIIWSVKRWRTNQGVDTSFQLKFLRDFREFCSNSEDRLRNFWHESWEVKETAFFTYNQQKPKFHIQ</sequence>
<dbReference type="GO" id="GO:0005765">
    <property type="term" value="C:lysosomal membrane"/>
    <property type="evidence" value="ECO:0007669"/>
    <property type="project" value="TreeGrafter"/>
</dbReference>
<dbReference type="Pfam" id="PF19418">
    <property type="entry name" value="DEPDC5_CTD"/>
    <property type="match status" value="1"/>
</dbReference>
<name>A0AAV8WZI4_9CUCU</name>
<comment type="caution">
    <text evidence="3">The sequence shown here is derived from an EMBL/GenBank/DDBJ whole genome shotgun (WGS) entry which is preliminary data.</text>
</comment>
<dbReference type="GO" id="GO:0034198">
    <property type="term" value="P:cellular response to amino acid starvation"/>
    <property type="evidence" value="ECO:0007669"/>
    <property type="project" value="TreeGrafter"/>
</dbReference>
<feature type="domain" description="DEPDC5 C-terminal" evidence="2">
    <location>
        <begin position="4"/>
        <end position="185"/>
    </location>
</feature>
<keyword evidence="1" id="KW-0472">Membrane</keyword>
<dbReference type="AlphaFoldDB" id="A0AAV8WZI4"/>
<dbReference type="EMBL" id="JANEYF010004209">
    <property type="protein sequence ID" value="KAJ8931907.1"/>
    <property type="molecule type" value="Genomic_DNA"/>
</dbReference>
<dbReference type="GO" id="GO:0010508">
    <property type="term" value="P:positive regulation of autophagy"/>
    <property type="evidence" value="ECO:0007669"/>
    <property type="project" value="TreeGrafter"/>
</dbReference>
<dbReference type="InterPro" id="IPR027244">
    <property type="entry name" value="IML1"/>
</dbReference>
<feature type="transmembrane region" description="Helical" evidence="1">
    <location>
        <begin position="223"/>
        <end position="243"/>
    </location>
</feature>
<feature type="transmembrane region" description="Helical" evidence="1">
    <location>
        <begin position="198"/>
        <end position="217"/>
    </location>
</feature>
<keyword evidence="1" id="KW-0812">Transmembrane</keyword>
<evidence type="ECO:0000259" key="2">
    <source>
        <dbReference type="Pfam" id="PF19418"/>
    </source>
</evidence>
<organism evidence="3 4">
    <name type="scientific">Rhamnusium bicolor</name>
    <dbReference type="NCBI Taxonomy" id="1586634"/>
    <lineage>
        <taxon>Eukaryota</taxon>
        <taxon>Metazoa</taxon>
        <taxon>Ecdysozoa</taxon>
        <taxon>Arthropoda</taxon>
        <taxon>Hexapoda</taxon>
        <taxon>Insecta</taxon>
        <taxon>Pterygota</taxon>
        <taxon>Neoptera</taxon>
        <taxon>Endopterygota</taxon>
        <taxon>Coleoptera</taxon>
        <taxon>Polyphaga</taxon>
        <taxon>Cucujiformia</taxon>
        <taxon>Chrysomeloidea</taxon>
        <taxon>Cerambycidae</taxon>
        <taxon>Lepturinae</taxon>
        <taxon>Rhagiini</taxon>
        <taxon>Rhamnusium</taxon>
    </lineage>
</organism>
<dbReference type="PANTHER" id="PTHR13179:SF8">
    <property type="entry name" value="GATOR COMPLEX PROTEIN DEPDC5"/>
    <property type="match status" value="1"/>
</dbReference>
<proteinExistence type="predicted"/>
<reference evidence="3" key="1">
    <citation type="journal article" date="2023" name="Insect Mol. Biol.">
        <title>Genome sequencing provides insights into the evolution of gene families encoding plant cell wall-degrading enzymes in longhorned beetles.</title>
        <authorList>
            <person name="Shin N.R."/>
            <person name="Okamura Y."/>
            <person name="Kirsch R."/>
            <person name="Pauchet Y."/>
        </authorList>
    </citation>
    <scope>NUCLEOTIDE SEQUENCE</scope>
    <source>
        <strain evidence="3">RBIC_L_NR</strain>
    </source>
</reference>
<evidence type="ECO:0000313" key="3">
    <source>
        <dbReference type="EMBL" id="KAJ8931907.1"/>
    </source>
</evidence>
<accession>A0AAV8WZI4</accession>
<keyword evidence="1" id="KW-1133">Transmembrane helix</keyword>
<dbReference type="GO" id="GO:1904262">
    <property type="term" value="P:negative regulation of TORC1 signaling"/>
    <property type="evidence" value="ECO:0007669"/>
    <property type="project" value="TreeGrafter"/>
</dbReference>
<dbReference type="GO" id="GO:0005096">
    <property type="term" value="F:GTPase activator activity"/>
    <property type="evidence" value="ECO:0007669"/>
    <property type="project" value="InterPro"/>
</dbReference>
<dbReference type="Proteomes" id="UP001162156">
    <property type="component" value="Unassembled WGS sequence"/>
</dbReference>
<dbReference type="InterPro" id="IPR045838">
    <property type="entry name" value="DEPDC5_CTD"/>
</dbReference>
<dbReference type="GO" id="GO:1990130">
    <property type="term" value="C:GATOR1 complex"/>
    <property type="evidence" value="ECO:0007669"/>
    <property type="project" value="TreeGrafter"/>
</dbReference>
<evidence type="ECO:0000313" key="4">
    <source>
        <dbReference type="Proteomes" id="UP001162156"/>
    </source>
</evidence>
<evidence type="ECO:0000256" key="1">
    <source>
        <dbReference type="SAM" id="Phobius"/>
    </source>
</evidence>
<dbReference type="PANTHER" id="PTHR13179">
    <property type="entry name" value="DEP DOMAIN CONTAINING PROTEIN 5"/>
    <property type="match status" value="1"/>
</dbReference>
<gene>
    <name evidence="3" type="ORF">NQ314_015176</name>
</gene>
<keyword evidence="4" id="KW-1185">Reference proteome</keyword>